<dbReference type="EMBL" id="CP142728">
    <property type="protein sequence ID" value="WUR03166.1"/>
    <property type="molecule type" value="Genomic_DNA"/>
</dbReference>
<dbReference type="AlphaFoldDB" id="A0AAX4JBC3"/>
<dbReference type="RefSeq" id="XP_065329311.1">
    <property type="nucleotide sequence ID" value="XM_065473239.1"/>
</dbReference>
<sequence length="160" mass="18892">MNLIFKVSRNIHFDEIGKLEKEFQLNVILFLFSYKPDFNKAEISKFIQSLAYNSYKLIYYLSQTYTIKNNIDKAILKLSIKNNIELKVSTKCKEKIIQLFKNKSFYEIISNKKSYYEIYATNDDSNININNPPTSEFNDKNIKSNARTYCNELTCVYIPN</sequence>
<name>A0AAX4JBC3_9MICR</name>
<dbReference type="Proteomes" id="UP001334084">
    <property type="component" value="Chromosome 3"/>
</dbReference>
<organism evidence="1 2">
    <name type="scientific">Vairimorpha necatrix</name>
    <dbReference type="NCBI Taxonomy" id="6039"/>
    <lineage>
        <taxon>Eukaryota</taxon>
        <taxon>Fungi</taxon>
        <taxon>Fungi incertae sedis</taxon>
        <taxon>Microsporidia</taxon>
        <taxon>Nosematidae</taxon>
        <taxon>Vairimorpha</taxon>
    </lineage>
</organism>
<keyword evidence="2" id="KW-1185">Reference proteome</keyword>
<reference evidence="1" key="1">
    <citation type="journal article" date="2024" name="BMC Genomics">
        <title>Functional annotation of a divergent genome using sequence and structure-based similarity.</title>
        <authorList>
            <person name="Svedberg D."/>
            <person name="Winiger R.R."/>
            <person name="Berg A."/>
            <person name="Sharma H."/>
            <person name="Tellgren-Roth C."/>
            <person name="Debrunner-Vossbrinck B.A."/>
            <person name="Vossbrinck C.R."/>
            <person name="Barandun J."/>
        </authorList>
    </citation>
    <scope>NUCLEOTIDE SEQUENCE</scope>
    <source>
        <strain evidence="1">Illinois isolate</strain>
    </source>
</reference>
<evidence type="ECO:0000313" key="2">
    <source>
        <dbReference type="Proteomes" id="UP001334084"/>
    </source>
</evidence>
<gene>
    <name evidence="1" type="ORF">VNE69_03375</name>
</gene>
<proteinExistence type="predicted"/>
<evidence type="ECO:0000313" key="1">
    <source>
        <dbReference type="EMBL" id="WUR03166.1"/>
    </source>
</evidence>
<dbReference type="KEGG" id="vnx:VNE69_03375"/>
<accession>A0AAX4JBC3</accession>
<protein>
    <submittedName>
        <fullName evidence="1">Uncharacterized protein</fullName>
    </submittedName>
</protein>
<dbReference type="GeneID" id="90540971"/>